<sequence length="64" mass="7016">MNASQLCGTLQFVKHRQTGCVSMGMCLTIKPSPSSKNLEDGLQASNDYCRLALFSASRIAHFNH</sequence>
<dbReference type="EMBL" id="JAAABM010000006">
    <property type="protein sequence ID" value="KAF7676789.1"/>
    <property type="molecule type" value="Genomic_DNA"/>
</dbReference>
<proteinExistence type="predicted"/>
<reference evidence="1" key="1">
    <citation type="submission" date="2020-01" db="EMBL/GenBank/DDBJ databases">
        <authorList>
            <person name="Feng Z.H.Z."/>
        </authorList>
    </citation>
    <scope>NUCLEOTIDE SEQUENCE</scope>
    <source>
        <strain evidence="1">CBS107.38</strain>
    </source>
</reference>
<reference evidence="1" key="2">
    <citation type="submission" date="2020-08" db="EMBL/GenBank/DDBJ databases">
        <title>Draft Genome Sequence of Cumin Blight Pathogen Alternaria burnsii.</title>
        <authorList>
            <person name="Feng Z."/>
        </authorList>
    </citation>
    <scope>NUCLEOTIDE SEQUENCE</scope>
    <source>
        <strain evidence="1">CBS107.38</strain>
    </source>
</reference>
<dbReference type="AlphaFoldDB" id="A0A8H7B8X8"/>
<keyword evidence="2" id="KW-1185">Reference proteome</keyword>
<accession>A0A8H7B8X8</accession>
<dbReference type="RefSeq" id="XP_038786998.1">
    <property type="nucleotide sequence ID" value="XM_038930048.1"/>
</dbReference>
<name>A0A8H7B8X8_9PLEO</name>
<organism evidence="1 2">
    <name type="scientific">Alternaria burnsii</name>
    <dbReference type="NCBI Taxonomy" id="1187904"/>
    <lineage>
        <taxon>Eukaryota</taxon>
        <taxon>Fungi</taxon>
        <taxon>Dikarya</taxon>
        <taxon>Ascomycota</taxon>
        <taxon>Pezizomycotina</taxon>
        <taxon>Dothideomycetes</taxon>
        <taxon>Pleosporomycetidae</taxon>
        <taxon>Pleosporales</taxon>
        <taxon>Pleosporineae</taxon>
        <taxon>Pleosporaceae</taxon>
        <taxon>Alternaria</taxon>
        <taxon>Alternaria sect. Alternaria</taxon>
    </lineage>
</organism>
<dbReference type="GeneID" id="62203226"/>
<gene>
    <name evidence="1" type="ORF">GT037_005001</name>
</gene>
<evidence type="ECO:0000313" key="2">
    <source>
        <dbReference type="Proteomes" id="UP000596902"/>
    </source>
</evidence>
<protein>
    <submittedName>
        <fullName evidence="1">Uncharacterized protein</fullName>
    </submittedName>
</protein>
<comment type="caution">
    <text evidence="1">The sequence shown here is derived from an EMBL/GenBank/DDBJ whole genome shotgun (WGS) entry which is preliminary data.</text>
</comment>
<dbReference type="Proteomes" id="UP000596902">
    <property type="component" value="Unassembled WGS sequence"/>
</dbReference>
<evidence type="ECO:0000313" key="1">
    <source>
        <dbReference type="EMBL" id="KAF7676789.1"/>
    </source>
</evidence>